<accession>W7UB12</accession>
<protein>
    <recommendedName>
        <fullName evidence="4">RING-type domain-containing protein</fullName>
    </recommendedName>
</protein>
<feature type="non-terminal residue" evidence="2">
    <location>
        <position position="211"/>
    </location>
</feature>
<feature type="region of interest" description="Disordered" evidence="1">
    <location>
        <begin position="1"/>
        <end position="92"/>
    </location>
</feature>
<name>W7UB12_9STRA</name>
<dbReference type="AlphaFoldDB" id="W7UB12"/>
<feature type="compositionally biased region" description="Gly residues" evidence="1">
    <location>
        <begin position="10"/>
        <end position="19"/>
    </location>
</feature>
<organism evidence="2 3">
    <name type="scientific">Nannochloropsis gaditana</name>
    <dbReference type="NCBI Taxonomy" id="72520"/>
    <lineage>
        <taxon>Eukaryota</taxon>
        <taxon>Sar</taxon>
        <taxon>Stramenopiles</taxon>
        <taxon>Ochrophyta</taxon>
        <taxon>Eustigmatophyceae</taxon>
        <taxon>Eustigmatales</taxon>
        <taxon>Monodopsidaceae</taxon>
        <taxon>Nannochloropsis</taxon>
    </lineage>
</organism>
<evidence type="ECO:0000256" key="1">
    <source>
        <dbReference type="SAM" id="MobiDB-lite"/>
    </source>
</evidence>
<proteinExistence type="predicted"/>
<feature type="compositionally biased region" description="Basic and acidic residues" evidence="1">
    <location>
        <begin position="26"/>
        <end position="43"/>
    </location>
</feature>
<feature type="compositionally biased region" description="Gly residues" evidence="1">
    <location>
        <begin position="56"/>
        <end position="68"/>
    </location>
</feature>
<evidence type="ECO:0008006" key="4">
    <source>
        <dbReference type="Google" id="ProtNLM"/>
    </source>
</evidence>
<gene>
    <name evidence="2" type="ORF">Naga_100090g22</name>
</gene>
<keyword evidence="3" id="KW-1185">Reference proteome</keyword>
<dbReference type="EMBL" id="AZIL01000039">
    <property type="protein sequence ID" value="EWM30179.1"/>
    <property type="molecule type" value="Genomic_DNA"/>
</dbReference>
<dbReference type="Proteomes" id="UP000019335">
    <property type="component" value="Chromosome 1"/>
</dbReference>
<sequence>MPKESDRVGGTEGGGGPRGGYHSNSGRRDNERHEKVEQPESRRGGGPRGQGRSYRRGGGVGRGNGGGRFSMDGNQSQADRRESRLPPTPGLAESFATGMALKEDGSFQNNVGPEALALLAQINGEAEAHEELGHVARPVEEVPARRESSEGMVCAVCTEQLDDRIHRPAMGACEHVDTCALCYLRLRRLLGDQVRGGRDGRRKGGREGGRR</sequence>
<evidence type="ECO:0000313" key="2">
    <source>
        <dbReference type="EMBL" id="EWM30179.1"/>
    </source>
</evidence>
<evidence type="ECO:0000313" key="3">
    <source>
        <dbReference type="Proteomes" id="UP000019335"/>
    </source>
</evidence>
<comment type="caution">
    <text evidence="2">The sequence shown here is derived from an EMBL/GenBank/DDBJ whole genome shotgun (WGS) entry which is preliminary data.</text>
</comment>
<reference evidence="2 3" key="1">
    <citation type="journal article" date="2014" name="Mol. Plant">
        <title>Chromosome Scale Genome Assembly and Transcriptome Profiling of Nannochloropsis gaditana in Nitrogen Depletion.</title>
        <authorList>
            <person name="Corteggiani Carpinelli E."/>
            <person name="Telatin A."/>
            <person name="Vitulo N."/>
            <person name="Forcato C."/>
            <person name="D'Angelo M."/>
            <person name="Schiavon R."/>
            <person name="Vezzi A."/>
            <person name="Giacometti G.M."/>
            <person name="Morosinotto T."/>
            <person name="Valle G."/>
        </authorList>
    </citation>
    <scope>NUCLEOTIDE SEQUENCE [LARGE SCALE GENOMIC DNA]</scope>
    <source>
        <strain evidence="2 3">B-31</strain>
    </source>
</reference>